<feature type="region of interest" description="Disordered" evidence="1">
    <location>
        <begin position="217"/>
        <end position="258"/>
    </location>
</feature>
<evidence type="ECO:0000313" key="2">
    <source>
        <dbReference type="EMBL" id="MED6201600.1"/>
    </source>
</evidence>
<keyword evidence="3" id="KW-1185">Reference proteome</keyword>
<reference evidence="2 3" key="1">
    <citation type="journal article" date="2023" name="Plants (Basel)">
        <title>Bridging the Gap: Combining Genomics and Transcriptomics Approaches to Understand Stylosanthes scabra, an Orphan Legume from the Brazilian Caatinga.</title>
        <authorList>
            <person name="Ferreira-Neto J.R.C."/>
            <person name="da Silva M.D."/>
            <person name="Binneck E."/>
            <person name="de Melo N.F."/>
            <person name="da Silva R.H."/>
            <person name="de Melo A.L.T.M."/>
            <person name="Pandolfi V."/>
            <person name="Bustamante F.O."/>
            <person name="Brasileiro-Vidal A.C."/>
            <person name="Benko-Iseppon A.M."/>
        </authorList>
    </citation>
    <scope>NUCLEOTIDE SEQUENCE [LARGE SCALE GENOMIC DNA]</scope>
    <source>
        <tissue evidence="2">Leaves</tissue>
    </source>
</reference>
<protein>
    <submittedName>
        <fullName evidence="2">Uncharacterized protein</fullName>
    </submittedName>
</protein>
<accession>A0ABU6XVT4</accession>
<dbReference type="Proteomes" id="UP001341840">
    <property type="component" value="Unassembled WGS sequence"/>
</dbReference>
<evidence type="ECO:0000313" key="3">
    <source>
        <dbReference type="Proteomes" id="UP001341840"/>
    </source>
</evidence>
<evidence type="ECO:0000256" key="1">
    <source>
        <dbReference type="SAM" id="MobiDB-lite"/>
    </source>
</evidence>
<feature type="non-terminal residue" evidence="2">
    <location>
        <position position="1"/>
    </location>
</feature>
<feature type="region of interest" description="Disordered" evidence="1">
    <location>
        <begin position="55"/>
        <end position="89"/>
    </location>
</feature>
<proteinExistence type="predicted"/>
<gene>
    <name evidence="2" type="ORF">PIB30_096633</name>
</gene>
<name>A0ABU6XVT4_9FABA</name>
<sequence length="355" mass="39082">TNKETAPIHEDVQVTPLDSRIEVVQATSAEEELISRELSNNITNLAVETQGEKAVINQQGSDPPQPHTATTAVTEPPNSSDHPQPDAAPPQLVAAEINRVNPQEGRKEGVDDAMTAAQELMGGDLSNTNKETAPIQEDVQATSAEEELISRDLSNNITNLVVETQGEKAVINQQDSGAEELTLKDLCSKIDPKEDMPTDKGSLLMVAEIALQHGKLGPSPSFKLCPEIDSQPEEEDQQPQKEDDQKLKGKEIEHQGTECKTPAPIIQDDRILMRRRLYKWATKETEGAKYECIFNFKSGKEYGAMRYHFITSKSNVLDQMRVLAGAETMFPNKTRAVGSHSLLPKYIPVPKKPNA</sequence>
<dbReference type="EMBL" id="JASCZI010213757">
    <property type="protein sequence ID" value="MED6201600.1"/>
    <property type="molecule type" value="Genomic_DNA"/>
</dbReference>
<feature type="compositionally biased region" description="Basic and acidic residues" evidence="1">
    <location>
        <begin position="238"/>
        <end position="257"/>
    </location>
</feature>
<organism evidence="2 3">
    <name type="scientific">Stylosanthes scabra</name>
    <dbReference type="NCBI Taxonomy" id="79078"/>
    <lineage>
        <taxon>Eukaryota</taxon>
        <taxon>Viridiplantae</taxon>
        <taxon>Streptophyta</taxon>
        <taxon>Embryophyta</taxon>
        <taxon>Tracheophyta</taxon>
        <taxon>Spermatophyta</taxon>
        <taxon>Magnoliopsida</taxon>
        <taxon>eudicotyledons</taxon>
        <taxon>Gunneridae</taxon>
        <taxon>Pentapetalae</taxon>
        <taxon>rosids</taxon>
        <taxon>fabids</taxon>
        <taxon>Fabales</taxon>
        <taxon>Fabaceae</taxon>
        <taxon>Papilionoideae</taxon>
        <taxon>50 kb inversion clade</taxon>
        <taxon>dalbergioids sensu lato</taxon>
        <taxon>Dalbergieae</taxon>
        <taxon>Pterocarpus clade</taxon>
        <taxon>Stylosanthes</taxon>
    </lineage>
</organism>
<feature type="compositionally biased region" description="Polar residues" evidence="1">
    <location>
        <begin position="56"/>
        <end position="82"/>
    </location>
</feature>
<comment type="caution">
    <text evidence="2">The sequence shown here is derived from an EMBL/GenBank/DDBJ whole genome shotgun (WGS) entry which is preliminary data.</text>
</comment>